<reference evidence="4" key="1">
    <citation type="journal article" date="2010" name="Genome Biol.">
        <title>Genome sequence of the necrotrophic plant pathogen Pythium ultimum reveals original pathogenicity mechanisms and effector repertoire.</title>
        <authorList>
            <person name="Levesque C.A."/>
            <person name="Brouwer H."/>
            <person name="Cano L."/>
            <person name="Hamilton J.P."/>
            <person name="Holt C."/>
            <person name="Huitema E."/>
            <person name="Raffaele S."/>
            <person name="Robideau G.P."/>
            <person name="Thines M."/>
            <person name="Win J."/>
            <person name="Zerillo M.M."/>
            <person name="Beakes G.W."/>
            <person name="Boore J.L."/>
            <person name="Busam D."/>
            <person name="Dumas B."/>
            <person name="Ferriera S."/>
            <person name="Fuerstenberg S.I."/>
            <person name="Gachon C.M."/>
            <person name="Gaulin E."/>
            <person name="Govers F."/>
            <person name="Grenville-Briggs L."/>
            <person name="Horner N."/>
            <person name="Hostetler J."/>
            <person name="Jiang R.H."/>
            <person name="Johnson J."/>
            <person name="Krajaejun T."/>
            <person name="Lin H."/>
            <person name="Meijer H.J."/>
            <person name="Moore B."/>
            <person name="Morris P."/>
            <person name="Phuntmart V."/>
            <person name="Puiu D."/>
            <person name="Shetty J."/>
            <person name="Stajich J.E."/>
            <person name="Tripathy S."/>
            <person name="Wawra S."/>
            <person name="van West P."/>
            <person name="Whitty B.R."/>
            <person name="Coutinho P.M."/>
            <person name="Henrissat B."/>
            <person name="Martin F."/>
            <person name="Thomas P.D."/>
            <person name="Tyler B.M."/>
            <person name="De Vries R.P."/>
            <person name="Kamoun S."/>
            <person name="Yandell M."/>
            <person name="Tisserat N."/>
            <person name="Buell C.R."/>
        </authorList>
    </citation>
    <scope>NUCLEOTIDE SEQUENCE</scope>
    <source>
        <strain evidence="4">DAOM:BR144</strain>
    </source>
</reference>
<dbReference type="SMART" id="SM00220">
    <property type="entry name" value="S_TKc"/>
    <property type="match status" value="1"/>
</dbReference>
<dbReference type="Gene3D" id="1.10.510.10">
    <property type="entry name" value="Transferase(Phosphotransferase) domain 1"/>
    <property type="match status" value="1"/>
</dbReference>
<feature type="compositionally biased region" description="Basic and acidic residues" evidence="1">
    <location>
        <begin position="579"/>
        <end position="597"/>
    </location>
</feature>
<dbReference type="InParanoid" id="K3WYY4"/>
<dbReference type="Gene3D" id="3.30.200.20">
    <property type="entry name" value="Phosphorylase Kinase, domain 1"/>
    <property type="match status" value="1"/>
</dbReference>
<accession>K3WYY4</accession>
<dbReference type="STRING" id="431595.K3WYY4"/>
<feature type="compositionally biased region" description="Low complexity" evidence="1">
    <location>
        <begin position="638"/>
        <end position="654"/>
    </location>
</feature>
<dbReference type="PANTHER" id="PTHR12984">
    <property type="entry name" value="SCY1-RELATED S/T PROTEIN KINASE-LIKE"/>
    <property type="match status" value="1"/>
</dbReference>
<dbReference type="GO" id="GO:0005524">
    <property type="term" value="F:ATP binding"/>
    <property type="evidence" value="ECO:0007669"/>
    <property type="project" value="InterPro"/>
</dbReference>
<dbReference type="HOGENOM" id="CLU_010392_3_0_1"/>
<organism evidence="3 4">
    <name type="scientific">Globisporangium ultimum (strain ATCC 200006 / CBS 805.95 / DAOM BR144)</name>
    <name type="common">Pythium ultimum</name>
    <dbReference type="NCBI Taxonomy" id="431595"/>
    <lineage>
        <taxon>Eukaryota</taxon>
        <taxon>Sar</taxon>
        <taxon>Stramenopiles</taxon>
        <taxon>Oomycota</taxon>
        <taxon>Peronosporomycetes</taxon>
        <taxon>Pythiales</taxon>
        <taxon>Pythiaceae</taxon>
        <taxon>Globisporangium</taxon>
    </lineage>
</organism>
<feature type="compositionally biased region" description="Basic and acidic residues" evidence="1">
    <location>
        <begin position="850"/>
        <end position="863"/>
    </location>
</feature>
<dbReference type="Proteomes" id="UP000019132">
    <property type="component" value="Unassembled WGS sequence"/>
</dbReference>
<dbReference type="Pfam" id="PF00069">
    <property type="entry name" value="Pkinase"/>
    <property type="match status" value="1"/>
</dbReference>
<feature type="region of interest" description="Disordered" evidence="1">
    <location>
        <begin position="579"/>
        <end position="610"/>
    </location>
</feature>
<reference evidence="3" key="3">
    <citation type="submission" date="2015-02" db="UniProtKB">
        <authorList>
            <consortium name="EnsemblProtists"/>
        </authorList>
    </citation>
    <scope>IDENTIFICATION</scope>
    <source>
        <strain evidence="3">DAOM BR144</strain>
    </source>
</reference>
<name>K3WYY4_GLOUD</name>
<feature type="region of interest" description="Disordered" evidence="1">
    <location>
        <begin position="638"/>
        <end position="739"/>
    </location>
</feature>
<dbReference type="eggNOG" id="KOG1243">
    <property type="taxonomic scope" value="Eukaryota"/>
</dbReference>
<dbReference type="Gene3D" id="1.25.10.10">
    <property type="entry name" value="Leucine-rich Repeat Variant"/>
    <property type="match status" value="1"/>
</dbReference>
<reference evidence="4" key="2">
    <citation type="submission" date="2010-04" db="EMBL/GenBank/DDBJ databases">
        <authorList>
            <person name="Buell R."/>
            <person name="Hamilton J."/>
            <person name="Hostetler J."/>
        </authorList>
    </citation>
    <scope>NUCLEOTIDE SEQUENCE [LARGE SCALE GENOMIC DNA]</scope>
    <source>
        <strain evidence="4">DAOM:BR144</strain>
    </source>
</reference>
<evidence type="ECO:0000313" key="4">
    <source>
        <dbReference type="Proteomes" id="UP000019132"/>
    </source>
</evidence>
<proteinExistence type="predicted"/>
<dbReference type="EnsemblProtists" id="PYU1_T010183">
    <property type="protein sequence ID" value="PYU1_T010183"/>
    <property type="gene ID" value="PYU1_G010163"/>
</dbReference>
<dbReference type="PROSITE" id="PS50011">
    <property type="entry name" value="PROTEIN_KINASE_DOM"/>
    <property type="match status" value="1"/>
</dbReference>
<evidence type="ECO:0000313" key="3">
    <source>
        <dbReference type="EnsemblProtists" id="PYU1_T010183"/>
    </source>
</evidence>
<dbReference type="VEuPathDB" id="FungiDB:PYU1_G010163"/>
<dbReference type="GO" id="GO:0004672">
    <property type="term" value="F:protein kinase activity"/>
    <property type="evidence" value="ECO:0007669"/>
    <property type="project" value="InterPro"/>
</dbReference>
<feature type="compositionally biased region" description="Low complexity" evidence="1">
    <location>
        <begin position="827"/>
        <end position="844"/>
    </location>
</feature>
<feature type="compositionally biased region" description="Low complexity" evidence="1">
    <location>
        <begin position="662"/>
        <end position="696"/>
    </location>
</feature>
<dbReference type="InterPro" id="IPR011989">
    <property type="entry name" value="ARM-like"/>
</dbReference>
<feature type="domain" description="Protein kinase" evidence="2">
    <location>
        <begin position="5"/>
        <end position="293"/>
    </location>
</feature>
<dbReference type="EMBL" id="GL376623">
    <property type="status" value="NOT_ANNOTATED_CDS"/>
    <property type="molecule type" value="Genomic_DNA"/>
</dbReference>
<dbReference type="InterPro" id="IPR051177">
    <property type="entry name" value="CIK-Related_Protein"/>
</dbReference>
<dbReference type="FunCoup" id="K3WYY4">
    <property type="interactions" value="536"/>
</dbReference>
<dbReference type="AlphaFoldDB" id="K3WYY4"/>
<feature type="compositionally biased region" description="Low complexity" evidence="1">
    <location>
        <begin position="721"/>
        <end position="739"/>
    </location>
</feature>
<sequence length="888" mass="94821">MNFLKTLGGFVGSNALGGLPFALNAPASDASSGTHGDHGDAYELLPDFQLLAGRSKADATQAVSVFKSKQPAAQLTQNALRRIKTLRHPNILAYIDGTEVANNGPVIIVTESVVPLAKYLADLRAQYGSHSDEFQMSVAWGLRSVLLALHFINVDCKLMHGRLTPQSIFVTKGGDWKLGGFEMTAELTGDGPSYIYTAFEQFADANYKSPECVRREWKAVANGPAYGVDIWAFACLMYYVFNDSQIRTSDLNSASNVPPAIRTHYRKAIDANAARRPSPQKILASSYFDTPFIKRMDFLENLAVKSPEEKVEFYKDLCANLTSLPQSFGVYKVLPALKAVVEFGTVSGAKNGPVKLDPSASHMLPAMVQIGSSLSPEEFKDQVLPIIIKLFSCNDRAVRVQLLQMMEKFAVHFDAKLVNSAVIFDNICSGFTDAAPVLRELTVKSMLHIADKLSDSNLNTRVMKYFAKLQTDPEPAIRTNTTICLGKIAGKLNDATRPKVLFPAFARAMKDPFPHARLAGLRSLTACEEYFSIQGVAGNIVPAISPLLIDVSISVREQAALSMDLFMRKVTEEAAQMKIREEQQAREQQLKQEDEHQGTAVAAVPTSTGNSSAGYASSLTSWAASAVTSNVSKIVGGASSSNASASTPHLSSSSRGQDGFASSSFSAPTSQSYSGMQLQSNSTTRSSIGSGSISSTFASADLGMDDDDQWGDDDELDILNSPKKTSSFPSASATTGSSFSSSATKLSVARTSITPPKSGGFQFAFASTSFPAESGEWGDDNWGGDGDLDVDEPVAATTAAKVSGVSLGSSSSSTAFGGSNSGSSFNTSSFGGSASTSSFSSAPAPSRPTISERRVEAKAKREPLGAMKLTTTITNATKKGDEWDNWDF</sequence>
<evidence type="ECO:0000256" key="1">
    <source>
        <dbReference type="SAM" id="MobiDB-lite"/>
    </source>
</evidence>
<dbReference type="SUPFAM" id="SSF48371">
    <property type="entry name" value="ARM repeat"/>
    <property type="match status" value="1"/>
</dbReference>
<dbReference type="InterPro" id="IPR000719">
    <property type="entry name" value="Prot_kinase_dom"/>
</dbReference>
<evidence type="ECO:0000259" key="2">
    <source>
        <dbReference type="PROSITE" id="PS50011"/>
    </source>
</evidence>
<feature type="region of interest" description="Disordered" evidence="1">
    <location>
        <begin position="827"/>
        <end position="873"/>
    </location>
</feature>
<dbReference type="OMA" id="NDTSWAG"/>
<dbReference type="SUPFAM" id="SSF56112">
    <property type="entry name" value="Protein kinase-like (PK-like)"/>
    <property type="match status" value="1"/>
</dbReference>
<feature type="compositionally biased region" description="Acidic residues" evidence="1">
    <location>
        <begin position="703"/>
        <end position="717"/>
    </location>
</feature>
<protein>
    <recommendedName>
        <fullName evidence="2">Protein kinase domain-containing protein</fullName>
    </recommendedName>
</protein>
<dbReference type="PANTHER" id="PTHR12984:SF3">
    <property type="entry name" value="N-TERMINAL KINASE-LIKE PROTEIN"/>
    <property type="match status" value="1"/>
</dbReference>
<keyword evidence="4" id="KW-1185">Reference proteome</keyword>
<dbReference type="InterPro" id="IPR016024">
    <property type="entry name" value="ARM-type_fold"/>
</dbReference>
<dbReference type="InterPro" id="IPR011009">
    <property type="entry name" value="Kinase-like_dom_sf"/>
</dbReference>